<keyword evidence="3" id="KW-1185">Reference proteome</keyword>
<reference evidence="2" key="2">
    <citation type="submission" date="2023-05" db="EMBL/GenBank/DDBJ databases">
        <authorList>
            <consortium name="Lawrence Berkeley National Laboratory"/>
            <person name="Steindorff A."/>
            <person name="Hensen N."/>
            <person name="Bonometti L."/>
            <person name="Westerberg I."/>
            <person name="Brannstrom I.O."/>
            <person name="Guillou S."/>
            <person name="Cros-Aarteil S."/>
            <person name="Calhoun S."/>
            <person name="Haridas S."/>
            <person name="Kuo A."/>
            <person name="Mondo S."/>
            <person name="Pangilinan J."/>
            <person name="Riley R."/>
            <person name="Labutti K."/>
            <person name="Andreopoulos B."/>
            <person name="Lipzen A."/>
            <person name="Chen C."/>
            <person name="Yanf M."/>
            <person name="Daum C."/>
            <person name="Ng V."/>
            <person name="Clum A."/>
            <person name="Ohm R."/>
            <person name="Martin F."/>
            <person name="Silar P."/>
            <person name="Natvig D."/>
            <person name="Lalanne C."/>
            <person name="Gautier V."/>
            <person name="Ament-Velasquez S.L."/>
            <person name="Kruys A."/>
            <person name="Hutchinson M.I."/>
            <person name="Powell A.J."/>
            <person name="Barry K."/>
            <person name="Miller A.N."/>
            <person name="Grigoriev I.V."/>
            <person name="Debuchy R."/>
            <person name="Gladieux P."/>
            <person name="Thoren M.H."/>
            <person name="Johannesson H."/>
        </authorList>
    </citation>
    <scope>NUCLEOTIDE SEQUENCE</scope>
    <source>
        <strain evidence="2">CBS 757.83</strain>
    </source>
</reference>
<accession>A0AAN6PZ34</accession>
<dbReference type="Proteomes" id="UP001305647">
    <property type="component" value="Unassembled WGS sequence"/>
</dbReference>
<evidence type="ECO:0000313" key="3">
    <source>
        <dbReference type="Proteomes" id="UP001305647"/>
    </source>
</evidence>
<evidence type="ECO:0000256" key="1">
    <source>
        <dbReference type="SAM" id="SignalP"/>
    </source>
</evidence>
<gene>
    <name evidence="2" type="ORF">N658DRAFT_517879</name>
</gene>
<dbReference type="EMBL" id="MU863656">
    <property type="protein sequence ID" value="KAK4098750.1"/>
    <property type="molecule type" value="Genomic_DNA"/>
</dbReference>
<feature type="chain" id="PRO_5042979789" evidence="1">
    <location>
        <begin position="19"/>
        <end position="191"/>
    </location>
</feature>
<protein>
    <submittedName>
        <fullName evidence="2">Uncharacterized protein</fullName>
    </submittedName>
</protein>
<name>A0AAN6PZ34_9PEZI</name>
<comment type="caution">
    <text evidence="2">The sequence shown here is derived from an EMBL/GenBank/DDBJ whole genome shotgun (WGS) entry which is preliminary data.</text>
</comment>
<feature type="signal peptide" evidence="1">
    <location>
        <begin position="1"/>
        <end position="18"/>
    </location>
</feature>
<sequence>MKLSSLLVSTATLGLTLSQTIQLPDLADGSYIISLDDDGKVTWTDITANVTASSPAAPAVIPKKRDTGSSSRIRKRFNWPSGTYPWCPGGDWFLQADFYDHGWDAFYATCAAGGGHRFPRNTVLTEYQGTSVSYMCAYTANPCRVDEWADAVNWAANNCHGRSNGWMEPAYLHVPGWNKRYGYAKSGSSIC</sequence>
<keyword evidence="1" id="KW-0732">Signal</keyword>
<dbReference type="AlphaFoldDB" id="A0AAN6PZ34"/>
<evidence type="ECO:0000313" key="2">
    <source>
        <dbReference type="EMBL" id="KAK4098750.1"/>
    </source>
</evidence>
<reference evidence="2" key="1">
    <citation type="journal article" date="2023" name="Mol. Phylogenet. Evol.">
        <title>Genome-scale phylogeny and comparative genomics of the fungal order Sordariales.</title>
        <authorList>
            <person name="Hensen N."/>
            <person name="Bonometti L."/>
            <person name="Westerberg I."/>
            <person name="Brannstrom I.O."/>
            <person name="Guillou S."/>
            <person name="Cros-Aarteil S."/>
            <person name="Calhoun S."/>
            <person name="Haridas S."/>
            <person name="Kuo A."/>
            <person name="Mondo S."/>
            <person name="Pangilinan J."/>
            <person name="Riley R."/>
            <person name="LaButti K."/>
            <person name="Andreopoulos B."/>
            <person name="Lipzen A."/>
            <person name="Chen C."/>
            <person name="Yan M."/>
            <person name="Daum C."/>
            <person name="Ng V."/>
            <person name="Clum A."/>
            <person name="Steindorff A."/>
            <person name="Ohm R.A."/>
            <person name="Martin F."/>
            <person name="Silar P."/>
            <person name="Natvig D.O."/>
            <person name="Lalanne C."/>
            <person name="Gautier V."/>
            <person name="Ament-Velasquez S.L."/>
            <person name="Kruys A."/>
            <person name="Hutchinson M.I."/>
            <person name="Powell A.J."/>
            <person name="Barry K."/>
            <person name="Miller A.N."/>
            <person name="Grigoriev I.V."/>
            <person name="Debuchy R."/>
            <person name="Gladieux P."/>
            <person name="Hiltunen Thoren M."/>
            <person name="Johannesson H."/>
        </authorList>
    </citation>
    <scope>NUCLEOTIDE SEQUENCE</scope>
    <source>
        <strain evidence="2">CBS 757.83</strain>
    </source>
</reference>
<proteinExistence type="predicted"/>
<organism evidence="2 3">
    <name type="scientific">Parathielavia hyrcaniae</name>
    <dbReference type="NCBI Taxonomy" id="113614"/>
    <lineage>
        <taxon>Eukaryota</taxon>
        <taxon>Fungi</taxon>
        <taxon>Dikarya</taxon>
        <taxon>Ascomycota</taxon>
        <taxon>Pezizomycotina</taxon>
        <taxon>Sordariomycetes</taxon>
        <taxon>Sordariomycetidae</taxon>
        <taxon>Sordariales</taxon>
        <taxon>Chaetomiaceae</taxon>
        <taxon>Parathielavia</taxon>
    </lineage>
</organism>